<dbReference type="InterPro" id="IPR011006">
    <property type="entry name" value="CheY-like_superfamily"/>
</dbReference>
<dbReference type="RefSeq" id="WP_378998436.1">
    <property type="nucleotide sequence ID" value="NZ_JBHSMT010000026.1"/>
</dbReference>
<dbReference type="Pfam" id="PF13614">
    <property type="entry name" value="AAA_31"/>
    <property type="match status" value="1"/>
</dbReference>
<dbReference type="SUPFAM" id="SSF52540">
    <property type="entry name" value="P-loop containing nucleoside triphosphate hydrolases"/>
    <property type="match status" value="1"/>
</dbReference>
<feature type="region of interest" description="Disordered" evidence="1">
    <location>
        <begin position="1"/>
        <end position="22"/>
    </location>
</feature>
<gene>
    <name evidence="3" type="ORF">ACFPM8_15115</name>
</gene>
<dbReference type="PANTHER" id="PTHR43384">
    <property type="entry name" value="SEPTUM SITE-DETERMINING PROTEIN MIND HOMOLOG, CHLOROPLASTIC-RELATED"/>
    <property type="match status" value="1"/>
</dbReference>
<dbReference type="PANTHER" id="PTHR43384:SF13">
    <property type="entry name" value="SLR0110 PROTEIN"/>
    <property type="match status" value="1"/>
</dbReference>
<feature type="domain" description="AAA" evidence="2">
    <location>
        <begin position="157"/>
        <end position="315"/>
    </location>
</feature>
<comment type="caution">
    <text evidence="3">The sequence shown here is derived from an EMBL/GenBank/DDBJ whole genome shotgun (WGS) entry which is preliminary data.</text>
</comment>
<feature type="compositionally biased region" description="Polar residues" evidence="1">
    <location>
        <begin position="1"/>
        <end position="11"/>
    </location>
</feature>
<dbReference type="EMBL" id="JBHSMT010000026">
    <property type="protein sequence ID" value="MFC5475289.1"/>
    <property type="molecule type" value="Genomic_DNA"/>
</dbReference>
<dbReference type="SUPFAM" id="SSF52172">
    <property type="entry name" value="CheY-like"/>
    <property type="match status" value="1"/>
</dbReference>
<dbReference type="Gene3D" id="3.40.50.300">
    <property type="entry name" value="P-loop containing nucleotide triphosphate hydrolases"/>
    <property type="match status" value="1"/>
</dbReference>
<keyword evidence="4" id="KW-1185">Reference proteome</keyword>
<name>A0ABW0MAN6_9BURK</name>
<sequence>MNKSMQSSATPENRDKASGNDALRITVVSPNKQHLDEIVRVLGDAAGSASVSTIEGKLNQHGMLTSVLPVQSVPDILIVDSACDGRADLAPLERLGQVYPNMAFIVLCEQQSHDFLIQAMRVGVREVLPSPVNADALKAAIERLQHRLDFSPATAGKVLAFISCKGGSGATFLAANLAYALAAQSSKKVALFDFNLQFGDALLFLSEQKPSATLADVARGIHRLDPAFLASSMIHVAPNLGVLAAPEDPAHGIAVLPEHIETLLKMARSQYDFIIIDAGRSLDAQTITALDQADMIFAVLQITLPFIRDGKRLLDVFRTLDYPKDKVHLIVNRFEKGGDIALHDLEQTLGSKVLRTIPNHYEAAAASVNQGIPINKLSRNSPIAKALNEWSEQLLREPEPESSSWLTRVFKHV</sequence>
<evidence type="ECO:0000259" key="2">
    <source>
        <dbReference type="Pfam" id="PF13614"/>
    </source>
</evidence>
<dbReference type="Proteomes" id="UP001596045">
    <property type="component" value="Unassembled WGS sequence"/>
</dbReference>
<dbReference type="InterPro" id="IPR050625">
    <property type="entry name" value="ParA/MinD_ATPase"/>
</dbReference>
<evidence type="ECO:0000256" key="1">
    <source>
        <dbReference type="SAM" id="MobiDB-lite"/>
    </source>
</evidence>
<evidence type="ECO:0000313" key="4">
    <source>
        <dbReference type="Proteomes" id="UP001596045"/>
    </source>
</evidence>
<dbReference type="InterPro" id="IPR027417">
    <property type="entry name" value="P-loop_NTPase"/>
</dbReference>
<organism evidence="3 4">
    <name type="scientific">Paraherbaspirillum soli</name>
    <dbReference type="NCBI Taxonomy" id="631222"/>
    <lineage>
        <taxon>Bacteria</taxon>
        <taxon>Pseudomonadati</taxon>
        <taxon>Pseudomonadota</taxon>
        <taxon>Betaproteobacteria</taxon>
        <taxon>Burkholderiales</taxon>
        <taxon>Oxalobacteraceae</taxon>
        <taxon>Paraherbaspirillum</taxon>
    </lineage>
</organism>
<proteinExistence type="predicted"/>
<protein>
    <submittedName>
        <fullName evidence="3">CpaE family protein</fullName>
    </submittedName>
</protein>
<dbReference type="InterPro" id="IPR025669">
    <property type="entry name" value="AAA_dom"/>
</dbReference>
<reference evidence="4" key="1">
    <citation type="journal article" date="2019" name="Int. J. Syst. Evol. Microbiol.">
        <title>The Global Catalogue of Microorganisms (GCM) 10K type strain sequencing project: providing services to taxonomists for standard genome sequencing and annotation.</title>
        <authorList>
            <consortium name="The Broad Institute Genomics Platform"/>
            <consortium name="The Broad Institute Genome Sequencing Center for Infectious Disease"/>
            <person name="Wu L."/>
            <person name="Ma J."/>
        </authorList>
    </citation>
    <scope>NUCLEOTIDE SEQUENCE [LARGE SCALE GENOMIC DNA]</scope>
    <source>
        <strain evidence="4">JCM 17066</strain>
    </source>
</reference>
<evidence type="ECO:0000313" key="3">
    <source>
        <dbReference type="EMBL" id="MFC5475289.1"/>
    </source>
</evidence>
<accession>A0ABW0MAN6</accession>
<dbReference type="Gene3D" id="3.40.50.2300">
    <property type="match status" value="1"/>
</dbReference>